<evidence type="ECO:0000256" key="1">
    <source>
        <dbReference type="SAM" id="SignalP"/>
    </source>
</evidence>
<evidence type="ECO:0000313" key="3">
    <source>
        <dbReference type="Proteomes" id="UP001307849"/>
    </source>
</evidence>
<dbReference type="InterPro" id="IPR021986">
    <property type="entry name" value="Spherulin4"/>
</dbReference>
<dbReference type="Pfam" id="PF12138">
    <property type="entry name" value="Spherulin4"/>
    <property type="match status" value="1"/>
</dbReference>
<dbReference type="AlphaFoldDB" id="A0AAN8RK55"/>
<gene>
    <name evidence="2" type="ORF">TWF506_003789</name>
</gene>
<keyword evidence="3" id="KW-1185">Reference proteome</keyword>
<dbReference type="Proteomes" id="UP001307849">
    <property type="component" value="Unassembled WGS sequence"/>
</dbReference>
<dbReference type="PANTHER" id="PTHR35040:SF9">
    <property type="entry name" value="4-LIKE CELL SURFACE PROTEIN, PUTATIVE (AFU_ORTHOLOGUE AFUA_4G14080)-RELATED"/>
    <property type="match status" value="1"/>
</dbReference>
<dbReference type="PANTHER" id="PTHR35040">
    <property type="match status" value="1"/>
</dbReference>
<sequence>MYFFTLLLILLTTVITTTTAASSSSTSLTSILIPLYIYPTPKAWDSLYHVITAYPTQPFTIIVNPDSGPGSTRFPDESYTEGILKLKKFKNVRLIGYVHVSYTSRKVQDVWKDIDKYVGWDAYKKGAISLDGIFVDEAPEDVGTGDVKLKYMQMVRKRVLNGFRGIGKSGFTMINPGVIADRRFYGLTADAVISFEDRLVNYYAPGKLLTSKDMNKSPGAPSKMQAIIVTSVTVFAEEAG</sequence>
<dbReference type="EMBL" id="JAVHJM010000012">
    <property type="protein sequence ID" value="KAK6501034.1"/>
    <property type="molecule type" value="Genomic_DNA"/>
</dbReference>
<evidence type="ECO:0008006" key="4">
    <source>
        <dbReference type="Google" id="ProtNLM"/>
    </source>
</evidence>
<comment type="caution">
    <text evidence="2">The sequence shown here is derived from an EMBL/GenBank/DDBJ whole genome shotgun (WGS) entry which is preliminary data.</text>
</comment>
<protein>
    <recommendedName>
        <fullName evidence="4">Spherulin 4-like cell surface protein</fullName>
    </recommendedName>
</protein>
<organism evidence="2 3">
    <name type="scientific">Arthrobotrys conoides</name>
    <dbReference type="NCBI Taxonomy" id="74498"/>
    <lineage>
        <taxon>Eukaryota</taxon>
        <taxon>Fungi</taxon>
        <taxon>Dikarya</taxon>
        <taxon>Ascomycota</taxon>
        <taxon>Pezizomycotina</taxon>
        <taxon>Orbiliomycetes</taxon>
        <taxon>Orbiliales</taxon>
        <taxon>Orbiliaceae</taxon>
        <taxon>Arthrobotrys</taxon>
    </lineage>
</organism>
<feature type="chain" id="PRO_5042946373" description="Spherulin 4-like cell surface protein" evidence="1">
    <location>
        <begin position="21"/>
        <end position="240"/>
    </location>
</feature>
<feature type="signal peptide" evidence="1">
    <location>
        <begin position="1"/>
        <end position="20"/>
    </location>
</feature>
<evidence type="ECO:0000313" key="2">
    <source>
        <dbReference type="EMBL" id="KAK6501034.1"/>
    </source>
</evidence>
<accession>A0AAN8RK55</accession>
<name>A0AAN8RK55_9PEZI</name>
<keyword evidence="1" id="KW-0732">Signal</keyword>
<reference evidence="2 3" key="1">
    <citation type="submission" date="2019-10" db="EMBL/GenBank/DDBJ databases">
        <authorList>
            <person name="Palmer J.M."/>
        </authorList>
    </citation>
    <scope>NUCLEOTIDE SEQUENCE [LARGE SCALE GENOMIC DNA]</scope>
    <source>
        <strain evidence="2 3">TWF506</strain>
    </source>
</reference>
<proteinExistence type="predicted"/>